<keyword evidence="9" id="KW-1071">Ligand-gated ion channel</keyword>
<dbReference type="Pfam" id="PF10613">
    <property type="entry name" value="Lig_chan-Glu_bd"/>
    <property type="match status" value="1"/>
</dbReference>
<evidence type="ECO:0000256" key="4">
    <source>
        <dbReference type="ARBA" id="ARBA00022989"/>
    </source>
</evidence>
<keyword evidence="2" id="KW-0813">Transport</keyword>
<accession>A0AAN8X254</accession>
<keyword evidence="3" id="KW-0812">Transmembrane</keyword>
<protein>
    <recommendedName>
        <fullName evidence="11">Ionotropic glutamate receptor L-glutamate and glycine-binding domain-containing protein</fullName>
    </recommendedName>
</protein>
<comment type="subcellular location">
    <subcellularLocation>
        <location evidence="1">Membrane</location>
        <topology evidence="1">Multi-pass membrane protein</topology>
    </subcellularLocation>
</comment>
<keyword evidence="6" id="KW-0472">Membrane</keyword>
<keyword evidence="13" id="KW-1185">Reference proteome</keyword>
<dbReference type="InterPro" id="IPR019594">
    <property type="entry name" value="Glu/Gly-bd"/>
</dbReference>
<evidence type="ECO:0000256" key="5">
    <source>
        <dbReference type="ARBA" id="ARBA00023065"/>
    </source>
</evidence>
<evidence type="ECO:0000256" key="9">
    <source>
        <dbReference type="ARBA" id="ARBA00023286"/>
    </source>
</evidence>
<evidence type="ECO:0000256" key="8">
    <source>
        <dbReference type="ARBA" id="ARBA00023180"/>
    </source>
</evidence>
<evidence type="ECO:0000313" key="13">
    <source>
        <dbReference type="Proteomes" id="UP001381693"/>
    </source>
</evidence>
<dbReference type="GO" id="GO:0016020">
    <property type="term" value="C:membrane"/>
    <property type="evidence" value="ECO:0007669"/>
    <property type="project" value="UniProtKB-SubCell"/>
</dbReference>
<evidence type="ECO:0000313" key="12">
    <source>
        <dbReference type="EMBL" id="KAK7076575.1"/>
    </source>
</evidence>
<gene>
    <name evidence="12" type="ORF">SK128_018483</name>
</gene>
<evidence type="ECO:0000256" key="7">
    <source>
        <dbReference type="ARBA" id="ARBA00023170"/>
    </source>
</evidence>
<evidence type="ECO:0000256" key="2">
    <source>
        <dbReference type="ARBA" id="ARBA00022448"/>
    </source>
</evidence>
<evidence type="ECO:0000256" key="6">
    <source>
        <dbReference type="ARBA" id="ARBA00023136"/>
    </source>
</evidence>
<proteinExistence type="predicted"/>
<keyword evidence="5" id="KW-0406">Ion transport</keyword>
<dbReference type="Proteomes" id="UP001381693">
    <property type="component" value="Unassembled WGS sequence"/>
</dbReference>
<dbReference type="SUPFAM" id="SSF53850">
    <property type="entry name" value="Periplasmic binding protein-like II"/>
    <property type="match status" value="1"/>
</dbReference>
<dbReference type="GO" id="GO:0015276">
    <property type="term" value="F:ligand-gated monoatomic ion channel activity"/>
    <property type="evidence" value="ECO:0007669"/>
    <property type="project" value="InterPro"/>
</dbReference>
<comment type="caution">
    <text evidence="12">The sequence shown here is derived from an EMBL/GenBank/DDBJ whole genome shotgun (WGS) entry which is preliminary data.</text>
</comment>
<evidence type="ECO:0000256" key="1">
    <source>
        <dbReference type="ARBA" id="ARBA00004141"/>
    </source>
</evidence>
<feature type="non-terminal residue" evidence="12">
    <location>
        <position position="191"/>
    </location>
</feature>
<feature type="domain" description="Ionotropic glutamate receptor L-glutamate and glycine-binding" evidence="11">
    <location>
        <begin position="102"/>
        <end position="191"/>
    </location>
</feature>
<organism evidence="12 13">
    <name type="scientific">Halocaridina rubra</name>
    <name type="common">Hawaiian red shrimp</name>
    <dbReference type="NCBI Taxonomy" id="373956"/>
    <lineage>
        <taxon>Eukaryota</taxon>
        <taxon>Metazoa</taxon>
        <taxon>Ecdysozoa</taxon>
        <taxon>Arthropoda</taxon>
        <taxon>Crustacea</taxon>
        <taxon>Multicrustacea</taxon>
        <taxon>Malacostraca</taxon>
        <taxon>Eumalacostraca</taxon>
        <taxon>Eucarida</taxon>
        <taxon>Decapoda</taxon>
        <taxon>Pleocyemata</taxon>
        <taxon>Caridea</taxon>
        <taxon>Atyoidea</taxon>
        <taxon>Atyidae</taxon>
        <taxon>Halocaridina</taxon>
    </lineage>
</organism>
<evidence type="ECO:0000259" key="11">
    <source>
        <dbReference type="Pfam" id="PF10613"/>
    </source>
</evidence>
<keyword evidence="10" id="KW-0407">Ion channel</keyword>
<evidence type="ECO:0000256" key="3">
    <source>
        <dbReference type="ARBA" id="ARBA00022692"/>
    </source>
</evidence>
<name>A0AAN8X254_HALRR</name>
<evidence type="ECO:0000256" key="10">
    <source>
        <dbReference type="ARBA" id="ARBA00023303"/>
    </source>
</evidence>
<keyword evidence="4" id="KW-1133">Transmembrane helix</keyword>
<dbReference type="Gene3D" id="3.40.190.10">
    <property type="entry name" value="Periplasmic binding protein-like II"/>
    <property type="match status" value="1"/>
</dbReference>
<reference evidence="12 13" key="1">
    <citation type="submission" date="2023-11" db="EMBL/GenBank/DDBJ databases">
        <title>Halocaridina rubra genome assembly.</title>
        <authorList>
            <person name="Smith C."/>
        </authorList>
    </citation>
    <scope>NUCLEOTIDE SEQUENCE [LARGE SCALE GENOMIC DNA]</scope>
    <source>
        <strain evidence="12">EP-1</strain>
        <tissue evidence="12">Whole</tissue>
    </source>
</reference>
<keyword evidence="7" id="KW-0675">Receptor</keyword>
<sequence length="191" mass="21202">MQSNSSSPLVFTEALEDVSKILQEGMRGIMVSMVEETMPSTDSASTQNGPFQIKKWIKLAAIEAPGDGSWNLALAATWSSGRMNTLQNLWPLPSFNLRRRTIRITCLQKPKVFQYNSEGGLDEASGYIIDLMLLLRERLNFTDVLVPTEGFGLLQPNGSYNGMVGVIQRKEADMGALDFTPSHARTKILEF</sequence>
<dbReference type="EMBL" id="JAXCGZ010009616">
    <property type="protein sequence ID" value="KAK7076575.1"/>
    <property type="molecule type" value="Genomic_DNA"/>
</dbReference>
<dbReference type="AlphaFoldDB" id="A0AAN8X254"/>
<keyword evidence="8" id="KW-0325">Glycoprotein</keyword>